<dbReference type="Proteomes" id="UP000070544">
    <property type="component" value="Unassembled WGS sequence"/>
</dbReference>
<protein>
    <submittedName>
        <fullName evidence="1">Uncharacterized protein</fullName>
    </submittedName>
</protein>
<evidence type="ECO:0000313" key="2">
    <source>
        <dbReference type="Proteomes" id="UP000070544"/>
    </source>
</evidence>
<organism evidence="1 2">
    <name type="scientific">Gonapodya prolifera (strain JEL478)</name>
    <name type="common">Monoblepharis prolifera</name>
    <dbReference type="NCBI Taxonomy" id="1344416"/>
    <lineage>
        <taxon>Eukaryota</taxon>
        <taxon>Fungi</taxon>
        <taxon>Fungi incertae sedis</taxon>
        <taxon>Chytridiomycota</taxon>
        <taxon>Chytridiomycota incertae sedis</taxon>
        <taxon>Monoblepharidomycetes</taxon>
        <taxon>Monoblepharidales</taxon>
        <taxon>Gonapodyaceae</taxon>
        <taxon>Gonapodya</taxon>
    </lineage>
</organism>
<reference evidence="1 2" key="1">
    <citation type="journal article" date="2015" name="Genome Biol. Evol.">
        <title>Phylogenomic analyses indicate that early fungi evolved digesting cell walls of algal ancestors of land plants.</title>
        <authorList>
            <person name="Chang Y."/>
            <person name="Wang S."/>
            <person name="Sekimoto S."/>
            <person name="Aerts A.L."/>
            <person name="Choi C."/>
            <person name="Clum A."/>
            <person name="LaButti K.M."/>
            <person name="Lindquist E.A."/>
            <person name="Yee Ngan C."/>
            <person name="Ohm R.A."/>
            <person name="Salamov A.A."/>
            <person name="Grigoriev I.V."/>
            <person name="Spatafora J.W."/>
            <person name="Berbee M.L."/>
        </authorList>
    </citation>
    <scope>NUCLEOTIDE SEQUENCE [LARGE SCALE GENOMIC DNA]</scope>
    <source>
        <strain evidence="1 2">JEL478</strain>
    </source>
</reference>
<dbReference type="AlphaFoldDB" id="A0A139AMY8"/>
<dbReference type="OrthoDB" id="2179417at2759"/>
<evidence type="ECO:0000313" key="1">
    <source>
        <dbReference type="EMBL" id="KXS17835.1"/>
    </source>
</evidence>
<dbReference type="EMBL" id="KQ965745">
    <property type="protein sequence ID" value="KXS17835.1"/>
    <property type="molecule type" value="Genomic_DNA"/>
</dbReference>
<accession>A0A139AMY8</accession>
<gene>
    <name evidence="1" type="ORF">M427DRAFT_247098</name>
</gene>
<keyword evidence="2" id="KW-1185">Reference proteome</keyword>
<proteinExistence type="predicted"/>
<name>A0A139AMY8_GONPJ</name>
<sequence>MVFLAAEAGSSGKGHGGVRECTGVGDIARRVGIVNVLLEKGASVEGEVQWRVANPLIGTRIWTADEWQHKRWNSTFGFPSALAAAVGRRGIRSGSNGFKSRVPDGGSLQISLRGGTVTVNKPTKWQESLDAITVQPGVDIVRLLLMHDARVTSTELEAA</sequence>